<protein>
    <submittedName>
        <fullName evidence="2">Uncharacterized protein</fullName>
    </submittedName>
</protein>
<evidence type="ECO:0000313" key="3">
    <source>
        <dbReference type="Proteomes" id="UP000607653"/>
    </source>
</evidence>
<name>A0A822YSS2_NELNU</name>
<organism evidence="2 3">
    <name type="scientific">Nelumbo nucifera</name>
    <name type="common">Sacred lotus</name>
    <dbReference type="NCBI Taxonomy" id="4432"/>
    <lineage>
        <taxon>Eukaryota</taxon>
        <taxon>Viridiplantae</taxon>
        <taxon>Streptophyta</taxon>
        <taxon>Embryophyta</taxon>
        <taxon>Tracheophyta</taxon>
        <taxon>Spermatophyta</taxon>
        <taxon>Magnoliopsida</taxon>
        <taxon>Proteales</taxon>
        <taxon>Nelumbonaceae</taxon>
        <taxon>Nelumbo</taxon>
    </lineage>
</organism>
<dbReference type="Proteomes" id="UP000607653">
    <property type="component" value="Unassembled WGS sequence"/>
</dbReference>
<reference evidence="2 3" key="1">
    <citation type="journal article" date="2020" name="Mol. Biol. Evol.">
        <title>Distinct Expression and Methylation Patterns for Genes with Different Fates following a Single Whole-Genome Duplication in Flowering Plants.</title>
        <authorList>
            <person name="Shi T."/>
            <person name="Rahmani R.S."/>
            <person name="Gugger P.F."/>
            <person name="Wang M."/>
            <person name="Li H."/>
            <person name="Zhang Y."/>
            <person name="Li Z."/>
            <person name="Wang Q."/>
            <person name="Van de Peer Y."/>
            <person name="Marchal K."/>
            <person name="Chen J."/>
        </authorList>
    </citation>
    <scope>NUCLEOTIDE SEQUENCE [LARGE SCALE GENOMIC DNA]</scope>
    <source>
        <tissue evidence="2">Leaf</tissue>
    </source>
</reference>
<keyword evidence="3" id="KW-1185">Reference proteome</keyword>
<comment type="caution">
    <text evidence="2">The sequence shown here is derived from an EMBL/GenBank/DDBJ whole genome shotgun (WGS) entry which is preliminary data.</text>
</comment>
<evidence type="ECO:0000313" key="2">
    <source>
        <dbReference type="EMBL" id="DAD37184.1"/>
    </source>
</evidence>
<proteinExistence type="predicted"/>
<evidence type="ECO:0000256" key="1">
    <source>
        <dbReference type="SAM" id="MobiDB-lite"/>
    </source>
</evidence>
<dbReference type="EMBL" id="DUZY01000004">
    <property type="protein sequence ID" value="DAD37184.1"/>
    <property type="molecule type" value="Genomic_DNA"/>
</dbReference>
<sequence length="34" mass="3780">MDAEDNELRCKRRKTESQSNEVSIPGGSAQDPQC</sequence>
<feature type="region of interest" description="Disordered" evidence="1">
    <location>
        <begin position="1"/>
        <end position="34"/>
    </location>
</feature>
<accession>A0A822YSS2</accession>
<dbReference type="AlphaFoldDB" id="A0A822YSS2"/>
<gene>
    <name evidence="2" type="ORF">HUJ06_007825</name>
</gene>